<dbReference type="Pfam" id="PF13359">
    <property type="entry name" value="DDE_Tnp_4"/>
    <property type="match status" value="1"/>
</dbReference>
<organism evidence="4 5">
    <name type="scientific">Polytolypa hystricis (strain UAMH7299)</name>
    <dbReference type="NCBI Taxonomy" id="1447883"/>
    <lineage>
        <taxon>Eukaryota</taxon>
        <taxon>Fungi</taxon>
        <taxon>Dikarya</taxon>
        <taxon>Ascomycota</taxon>
        <taxon>Pezizomycotina</taxon>
        <taxon>Eurotiomycetes</taxon>
        <taxon>Eurotiomycetidae</taxon>
        <taxon>Onygenales</taxon>
        <taxon>Onygenales incertae sedis</taxon>
        <taxon>Polytolypa</taxon>
    </lineage>
</organism>
<dbReference type="InterPro" id="IPR027806">
    <property type="entry name" value="HARBI1_dom"/>
</dbReference>
<comment type="caution">
    <text evidence="4">The sequence shown here is derived from an EMBL/GenBank/DDBJ whole genome shotgun (WGS) entry which is preliminary data.</text>
</comment>
<dbReference type="AlphaFoldDB" id="A0A2B7WYC2"/>
<accession>A0A2B7WYC2</accession>
<evidence type="ECO:0000313" key="4">
    <source>
        <dbReference type="EMBL" id="PGH01563.1"/>
    </source>
</evidence>
<proteinExistence type="predicted"/>
<evidence type="ECO:0000256" key="2">
    <source>
        <dbReference type="ARBA" id="ARBA00022723"/>
    </source>
</evidence>
<comment type="cofactor">
    <cofactor evidence="1">
        <name>a divalent metal cation</name>
        <dbReference type="ChEBI" id="CHEBI:60240"/>
    </cofactor>
</comment>
<dbReference type="OrthoDB" id="5289248at2759"/>
<evidence type="ECO:0000259" key="3">
    <source>
        <dbReference type="Pfam" id="PF13359"/>
    </source>
</evidence>
<gene>
    <name evidence="4" type="ORF">AJ80_08998</name>
</gene>
<dbReference type="GO" id="GO:0046872">
    <property type="term" value="F:metal ion binding"/>
    <property type="evidence" value="ECO:0007669"/>
    <property type="project" value="UniProtKB-KW"/>
</dbReference>
<keyword evidence="5" id="KW-1185">Reference proteome</keyword>
<dbReference type="STRING" id="1447883.A0A2B7WYC2"/>
<feature type="domain" description="DDE Tnp4" evidence="3">
    <location>
        <begin position="2"/>
        <end position="148"/>
    </location>
</feature>
<keyword evidence="2" id="KW-0479">Metal-binding</keyword>
<feature type="non-terminal residue" evidence="4">
    <location>
        <position position="1"/>
    </location>
</feature>
<evidence type="ECO:0000256" key="1">
    <source>
        <dbReference type="ARBA" id="ARBA00001968"/>
    </source>
</evidence>
<reference evidence="4 5" key="1">
    <citation type="submission" date="2017-10" db="EMBL/GenBank/DDBJ databases">
        <title>Comparative genomics in systemic dimorphic fungi from Ajellomycetaceae.</title>
        <authorList>
            <person name="Munoz J.F."/>
            <person name="Mcewen J.G."/>
            <person name="Clay O.K."/>
            <person name="Cuomo C.A."/>
        </authorList>
    </citation>
    <scope>NUCLEOTIDE SEQUENCE [LARGE SCALE GENOMIC DNA]</scope>
    <source>
        <strain evidence="4 5">UAMH7299</strain>
    </source>
</reference>
<evidence type="ECO:0000313" key="5">
    <source>
        <dbReference type="Proteomes" id="UP000224634"/>
    </source>
</evidence>
<protein>
    <recommendedName>
        <fullName evidence="3">DDE Tnp4 domain-containing protein</fullName>
    </recommendedName>
</protein>
<dbReference type="Proteomes" id="UP000224634">
    <property type="component" value="Unassembled WGS sequence"/>
</dbReference>
<dbReference type="EMBL" id="PDNA01000235">
    <property type="protein sequence ID" value="PGH01563.1"/>
    <property type="molecule type" value="Genomic_DNA"/>
</dbReference>
<name>A0A2B7WYC2_POLH7</name>
<sequence length="184" mass="20420">VVYSGHKHYHSFKFQGIMTPDGLLSSIYSPVVGSCGDWMLFQLSLLENDIKKLFDNNNIPQEERLYIYGDPAYTGSAATIGAYKKPRGHQLTAAQCQFNKDMSENRVAVEHGFGLVQQYWAKNSYHLSQQISLGPVTASYLTACLLTNIMTCLHGNQVAEQFECPLPTLNEYFAGSRVVGGENG</sequence>